<dbReference type="EMBL" id="MU394330">
    <property type="protein sequence ID" value="KAI6084982.1"/>
    <property type="molecule type" value="Genomic_DNA"/>
</dbReference>
<protein>
    <submittedName>
        <fullName evidence="1">Uncharacterized protein</fullName>
    </submittedName>
</protein>
<organism evidence="1 2">
    <name type="scientific">Hypoxylon rubiginosum</name>
    <dbReference type="NCBI Taxonomy" id="110542"/>
    <lineage>
        <taxon>Eukaryota</taxon>
        <taxon>Fungi</taxon>
        <taxon>Dikarya</taxon>
        <taxon>Ascomycota</taxon>
        <taxon>Pezizomycotina</taxon>
        <taxon>Sordariomycetes</taxon>
        <taxon>Xylariomycetidae</taxon>
        <taxon>Xylariales</taxon>
        <taxon>Hypoxylaceae</taxon>
        <taxon>Hypoxylon</taxon>
    </lineage>
</organism>
<reference evidence="1 2" key="1">
    <citation type="journal article" date="2022" name="New Phytol.">
        <title>Ecological generalism drives hyperdiversity of secondary metabolite gene clusters in xylarialean endophytes.</title>
        <authorList>
            <person name="Franco M.E.E."/>
            <person name="Wisecaver J.H."/>
            <person name="Arnold A.E."/>
            <person name="Ju Y.M."/>
            <person name="Slot J.C."/>
            <person name="Ahrendt S."/>
            <person name="Moore L.P."/>
            <person name="Eastman K.E."/>
            <person name="Scott K."/>
            <person name="Konkel Z."/>
            <person name="Mondo S.J."/>
            <person name="Kuo A."/>
            <person name="Hayes R.D."/>
            <person name="Haridas S."/>
            <person name="Andreopoulos B."/>
            <person name="Riley R."/>
            <person name="LaButti K."/>
            <person name="Pangilinan J."/>
            <person name="Lipzen A."/>
            <person name="Amirebrahimi M."/>
            <person name="Yan J."/>
            <person name="Adam C."/>
            <person name="Keymanesh K."/>
            <person name="Ng V."/>
            <person name="Louie K."/>
            <person name="Northen T."/>
            <person name="Drula E."/>
            <person name="Henrissat B."/>
            <person name="Hsieh H.M."/>
            <person name="Youens-Clark K."/>
            <person name="Lutzoni F."/>
            <person name="Miadlikowska J."/>
            <person name="Eastwood D.C."/>
            <person name="Hamelin R.C."/>
            <person name="Grigoriev I.V."/>
            <person name="U'Ren J.M."/>
        </authorList>
    </citation>
    <scope>NUCLEOTIDE SEQUENCE [LARGE SCALE GENOMIC DNA]</scope>
    <source>
        <strain evidence="1 2">ER1909</strain>
    </source>
</reference>
<proteinExistence type="predicted"/>
<keyword evidence="2" id="KW-1185">Reference proteome</keyword>
<evidence type="ECO:0000313" key="1">
    <source>
        <dbReference type="EMBL" id="KAI6084982.1"/>
    </source>
</evidence>
<name>A0ACC0CX19_9PEZI</name>
<accession>A0ACC0CX19</accession>
<sequence length="218" mass="24403">MCWPYTLIYGCMDCFAEQKPPAECCIIVAPDAEDPVVGGYNHEGSLCPIRYVGPQASGRPITPMTCPSLSFHKCADAGTANKALPGNESKSCDTNPFAYGTPQLRFWICPRHRPKYLEAMGPNFAGYKLAQRIQLVEDQREEIAKEKQRHETAKGKQKERWNKVFSVVSDPQPRLDTKRKRGAGIIEKAKTTAGEAAAACSLSDLIDCYQYQEQKRRR</sequence>
<dbReference type="Proteomes" id="UP001497680">
    <property type="component" value="Unassembled WGS sequence"/>
</dbReference>
<comment type="caution">
    <text evidence="1">The sequence shown here is derived from an EMBL/GenBank/DDBJ whole genome shotgun (WGS) entry which is preliminary data.</text>
</comment>
<evidence type="ECO:0000313" key="2">
    <source>
        <dbReference type="Proteomes" id="UP001497680"/>
    </source>
</evidence>
<gene>
    <name evidence="1" type="ORF">F4821DRAFT_241656</name>
</gene>